<keyword evidence="2" id="KW-0560">Oxidoreductase</keyword>
<organism evidence="4 5">
    <name type="scientific">Massiliimalia timonensis</name>
    <dbReference type="NCBI Taxonomy" id="1987501"/>
    <lineage>
        <taxon>Bacteria</taxon>
        <taxon>Bacillati</taxon>
        <taxon>Bacillota</taxon>
        <taxon>Clostridia</taxon>
        <taxon>Eubacteriales</taxon>
        <taxon>Oscillospiraceae</taxon>
        <taxon>Massiliimalia</taxon>
    </lineage>
</organism>
<proteinExistence type="inferred from homology"/>
<comment type="caution">
    <text evidence="4">The sequence shown here is derived from an EMBL/GenBank/DDBJ whole genome shotgun (WGS) entry which is preliminary data.</text>
</comment>
<dbReference type="Proteomes" id="UP000632659">
    <property type="component" value="Unassembled WGS sequence"/>
</dbReference>
<evidence type="ECO:0000259" key="3">
    <source>
        <dbReference type="Pfam" id="PF00881"/>
    </source>
</evidence>
<dbReference type="Pfam" id="PF00881">
    <property type="entry name" value="Nitroreductase"/>
    <property type="match status" value="2"/>
</dbReference>
<dbReference type="SUPFAM" id="SSF55469">
    <property type="entry name" value="FMN-dependent nitroreductase-like"/>
    <property type="match status" value="1"/>
</dbReference>
<feature type="domain" description="Nitroreductase" evidence="3">
    <location>
        <begin position="8"/>
        <end position="64"/>
    </location>
</feature>
<dbReference type="PANTHER" id="PTHR43673">
    <property type="entry name" value="NAD(P)H NITROREDUCTASE YDGI-RELATED"/>
    <property type="match status" value="1"/>
</dbReference>
<dbReference type="InterPro" id="IPR000415">
    <property type="entry name" value="Nitroreductase-like"/>
</dbReference>
<dbReference type="AlphaFoldDB" id="A0A8J6TNZ3"/>
<dbReference type="PANTHER" id="PTHR43673:SF10">
    <property type="entry name" value="NADH DEHYDROGENASE_NAD(P)H NITROREDUCTASE XCC3605-RELATED"/>
    <property type="match status" value="1"/>
</dbReference>
<evidence type="ECO:0000256" key="2">
    <source>
        <dbReference type="ARBA" id="ARBA00023002"/>
    </source>
</evidence>
<keyword evidence="5" id="KW-1185">Reference proteome</keyword>
<feature type="domain" description="Nitroreductase" evidence="3">
    <location>
        <begin position="76"/>
        <end position="146"/>
    </location>
</feature>
<evidence type="ECO:0000313" key="5">
    <source>
        <dbReference type="Proteomes" id="UP000632659"/>
    </source>
</evidence>
<dbReference type="CDD" id="cd02062">
    <property type="entry name" value="Nitro_FMN_reductase"/>
    <property type="match status" value="1"/>
</dbReference>
<name>A0A8J6TNZ3_9FIRM</name>
<accession>A0A8J6TNZ3</accession>
<dbReference type="InterPro" id="IPR029479">
    <property type="entry name" value="Nitroreductase"/>
</dbReference>
<protein>
    <submittedName>
        <fullName evidence="4">Nitroreductase family protein</fullName>
    </submittedName>
</protein>
<evidence type="ECO:0000313" key="4">
    <source>
        <dbReference type="EMBL" id="MBC8609594.1"/>
    </source>
</evidence>
<dbReference type="Gene3D" id="3.40.109.10">
    <property type="entry name" value="NADH Oxidase"/>
    <property type="match status" value="1"/>
</dbReference>
<evidence type="ECO:0000256" key="1">
    <source>
        <dbReference type="ARBA" id="ARBA00007118"/>
    </source>
</evidence>
<dbReference type="RefSeq" id="WP_093988073.1">
    <property type="nucleotide sequence ID" value="NZ_FYDD01000003.1"/>
</dbReference>
<comment type="similarity">
    <text evidence="1">Belongs to the nitroreductase family.</text>
</comment>
<dbReference type="OrthoDB" id="9812105at2"/>
<dbReference type="GO" id="GO:0016491">
    <property type="term" value="F:oxidoreductase activity"/>
    <property type="evidence" value="ECO:0007669"/>
    <property type="project" value="UniProtKB-KW"/>
</dbReference>
<reference evidence="4" key="1">
    <citation type="submission" date="2020-08" db="EMBL/GenBank/DDBJ databases">
        <title>Genome public.</title>
        <authorList>
            <person name="Liu C."/>
            <person name="Sun Q."/>
        </authorList>
    </citation>
    <scope>NUCLEOTIDE SEQUENCE</scope>
    <source>
        <strain evidence="4">NSJ-15</strain>
    </source>
</reference>
<sequence length="171" mass="19563">MELLDLMRKRQSCRDFSDRPVRKEELFQCVEAARIAPSGQNHQPWKFVIVHRKDLCRQVAKIAQQYGEFNRFCEPCPAFVVVQKRYLPGDRDIELDLGLCVMQLCLEAEALGLSTCMIGSFGAEQLSDLLELSPQEPPRLLVAVGYAADETHREKTRLPYEEVVTYLGEES</sequence>
<dbReference type="EMBL" id="JACRTL010000001">
    <property type="protein sequence ID" value="MBC8609594.1"/>
    <property type="molecule type" value="Genomic_DNA"/>
</dbReference>
<gene>
    <name evidence="4" type="ORF">H8702_00475</name>
</gene>